<keyword evidence="4" id="KW-1185">Reference proteome</keyword>
<gene>
    <name evidence="3" type="ORF">GCM10009030_19120</name>
</gene>
<evidence type="ECO:0000313" key="3">
    <source>
        <dbReference type="EMBL" id="GGN93564.1"/>
    </source>
</evidence>
<proteinExistence type="predicted"/>
<sequence>MASESTEEGAVTVALPPELDEWLDERAATLGVDREELVHQLLASYRMTTDRDDTESMAALSDVDRTVEEALGDRLDAVVAAAVDDAIDGRIPPAVESAVGDRLPDITDAVEGRLDPRFESVEDDFQAKIEDVRSRVVQLKRELDGKAAADHDHEEFAAIEDLESEVTSLHRELAAARDELEDDITDQSARVDDVERHIEGVDDRIDDVEEKLTRVAWVVNDLRDDQGGRDAHQKAVDRIKRAAAQEGISSASCENCGESVDIGLLTDPQCPHCGSTVSDVRPEGGILRKKARLVTAAQLEAGPTDE</sequence>
<dbReference type="Proteomes" id="UP000605784">
    <property type="component" value="Unassembled WGS sequence"/>
</dbReference>
<dbReference type="GO" id="GO:0006355">
    <property type="term" value="P:regulation of DNA-templated transcription"/>
    <property type="evidence" value="ECO:0007669"/>
    <property type="project" value="InterPro"/>
</dbReference>
<evidence type="ECO:0000256" key="1">
    <source>
        <dbReference type="SAM" id="Coils"/>
    </source>
</evidence>
<keyword evidence="1" id="KW-0175">Coiled coil</keyword>
<dbReference type="PROSITE" id="PS50192">
    <property type="entry name" value="T_SNARE"/>
    <property type="match status" value="1"/>
</dbReference>
<dbReference type="Gene3D" id="1.10.287.1490">
    <property type="match status" value="1"/>
</dbReference>
<dbReference type="RefSeq" id="WP_188996800.1">
    <property type="nucleotide sequence ID" value="NZ_BMOU01000002.1"/>
</dbReference>
<evidence type="ECO:0000313" key="4">
    <source>
        <dbReference type="Proteomes" id="UP000605784"/>
    </source>
</evidence>
<feature type="coiled-coil region" evidence="1">
    <location>
        <begin position="122"/>
        <end position="211"/>
    </location>
</feature>
<reference evidence="3" key="1">
    <citation type="journal article" date="2014" name="Int. J. Syst. Evol. Microbiol.">
        <title>Complete genome sequence of Corynebacterium casei LMG S-19264T (=DSM 44701T), isolated from a smear-ripened cheese.</title>
        <authorList>
            <consortium name="US DOE Joint Genome Institute (JGI-PGF)"/>
            <person name="Walter F."/>
            <person name="Albersmeier A."/>
            <person name="Kalinowski J."/>
            <person name="Ruckert C."/>
        </authorList>
    </citation>
    <scope>NUCLEOTIDE SEQUENCE</scope>
    <source>
        <strain evidence="3">JCM 17820</strain>
    </source>
</reference>
<organism evidence="3 4">
    <name type="scientific">Haloarcula pellucida</name>
    <dbReference type="NCBI Taxonomy" id="1427151"/>
    <lineage>
        <taxon>Archaea</taxon>
        <taxon>Methanobacteriati</taxon>
        <taxon>Methanobacteriota</taxon>
        <taxon>Stenosarchaea group</taxon>
        <taxon>Halobacteria</taxon>
        <taxon>Halobacteriales</taxon>
        <taxon>Haloarculaceae</taxon>
        <taxon>Haloarcula</taxon>
    </lineage>
</organism>
<comment type="caution">
    <text evidence="3">The sequence shown here is derived from an EMBL/GenBank/DDBJ whole genome shotgun (WGS) entry which is preliminary data.</text>
</comment>
<protein>
    <recommendedName>
        <fullName evidence="2">t-SNARE coiled-coil homology domain-containing protein</fullName>
    </recommendedName>
</protein>
<dbReference type="InterPro" id="IPR000727">
    <property type="entry name" value="T_SNARE_dom"/>
</dbReference>
<dbReference type="AlphaFoldDB" id="A0A830GLS2"/>
<accession>A0A830GLS2</accession>
<dbReference type="EMBL" id="BMOU01000002">
    <property type="protein sequence ID" value="GGN93564.1"/>
    <property type="molecule type" value="Genomic_DNA"/>
</dbReference>
<evidence type="ECO:0000259" key="2">
    <source>
        <dbReference type="PROSITE" id="PS50192"/>
    </source>
</evidence>
<name>A0A830GLS2_9EURY</name>
<feature type="domain" description="T-SNARE coiled-coil homology" evidence="2">
    <location>
        <begin position="184"/>
        <end position="215"/>
    </location>
</feature>
<reference evidence="3" key="2">
    <citation type="submission" date="2020-09" db="EMBL/GenBank/DDBJ databases">
        <authorList>
            <person name="Sun Q."/>
            <person name="Ohkuma M."/>
        </authorList>
    </citation>
    <scope>NUCLEOTIDE SEQUENCE</scope>
    <source>
        <strain evidence="3">JCM 17820</strain>
    </source>
</reference>